<reference evidence="16" key="1">
    <citation type="submission" date="2025-08" db="UniProtKB">
        <authorList>
            <consortium name="RefSeq"/>
        </authorList>
    </citation>
    <scope>IDENTIFICATION</scope>
    <source>
        <strain evidence="16">11010-0011.00</strain>
        <tissue evidence="16">Whole body</tissue>
    </source>
</reference>
<dbReference type="InterPro" id="IPR000719">
    <property type="entry name" value="Prot_kinase_dom"/>
</dbReference>
<evidence type="ECO:0000259" key="14">
    <source>
        <dbReference type="PROSITE" id="PS50309"/>
    </source>
</evidence>
<evidence type="ECO:0000256" key="11">
    <source>
        <dbReference type="PROSITE-ProRule" id="PRU10141"/>
    </source>
</evidence>
<feature type="domain" description="Doublecortin" evidence="14">
    <location>
        <begin position="178"/>
        <end position="264"/>
    </location>
</feature>
<feature type="binding site" evidence="11">
    <location>
        <position position="526"/>
    </location>
    <ligand>
        <name>ATP</name>
        <dbReference type="ChEBI" id="CHEBI:30616"/>
    </ligand>
</feature>
<feature type="compositionally biased region" description="Polar residues" evidence="12">
    <location>
        <begin position="77"/>
        <end position="91"/>
    </location>
</feature>
<keyword evidence="7 11" id="KW-0067">ATP-binding</keyword>
<dbReference type="PROSITE" id="PS50309">
    <property type="entry name" value="DC"/>
    <property type="match status" value="2"/>
</dbReference>
<evidence type="ECO:0000259" key="13">
    <source>
        <dbReference type="PROSITE" id="PS50011"/>
    </source>
</evidence>
<dbReference type="OrthoDB" id="1738954at2759"/>
<evidence type="ECO:0000256" key="12">
    <source>
        <dbReference type="SAM" id="MobiDB-lite"/>
    </source>
</evidence>
<feature type="region of interest" description="Disordered" evidence="12">
    <location>
        <begin position="288"/>
        <end position="322"/>
    </location>
</feature>
<dbReference type="InterPro" id="IPR008271">
    <property type="entry name" value="Ser/Thr_kinase_AS"/>
</dbReference>
<keyword evidence="6 16" id="KW-0418">Kinase</keyword>
<comment type="similarity">
    <text evidence="1">Belongs to the protein kinase superfamily. CAMK Ser/Thr protein kinase family. CaMK subfamily.</text>
</comment>
<evidence type="ECO:0000256" key="6">
    <source>
        <dbReference type="ARBA" id="ARBA00022777"/>
    </source>
</evidence>
<evidence type="ECO:0000256" key="8">
    <source>
        <dbReference type="ARBA" id="ARBA00031092"/>
    </source>
</evidence>
<dbReference type="Proteomes" id="UP000504634">
    <property type="component" value="Unplaced"/>
</dbReference>
<sequence length="769" mass="84133">MEVHTVNSLHSNSSLISALQAANSTNASSSTPKKKKDQSHSPSPTASVEAALIETLNKQQLTNNTLEATEAETATTKSNHSPCASPASSNSELEKDFHELLDLNGSHTSGSVGKSNGSLSGASSTTSAPPTTSTNTVSTSATTTNGGGHGVSTTVLVTGLPNVKKRISSSRTPTRKAHRIKFYRNGDRFYPGITIPVSNERYRSFESLYEHLTKMLEENVKIPGAVRTIYNMCGKRIAALDELEDGQSYVCSCNNENFKKVEYNTTSQPLANLTLANNRANQRISKMQRPASPLKNGAMASSAPAPAAGTNSSPLNSSRFSSRDSVVHPRIVTLIRNGTKPRRIMRLLLNKRNSPSFEHVLTAITQVVKLDTGYVRKVFTLSGATVAQLADFFGPEDVFFAYGTERVNNIEDFKLEPDEQRAINAIRKTLRTAGTTCKGPKPKMPVKSKKVYPSAPNAPDPGQPTDNPPAINDEEAALLNSTGVEPWQLPVAIRDNYLLGPIIGDGNFAIVLKIKERQTGVPYALKIIDKSKCKGKEHYIDAEVRVMKKLQHPHIISLIMDVDQQENMYLVLEYVSGGDLFDAITQVTRFSESQSRIMMRHLGSAMSYLHSMGIVHRDIKPENLLVELDEFGNVIELKLADFGLACEVTEPLLAVCGTPTYVAPEILLDVGYGLKIDVWAAGIILYILLCGFPPFVSQNNQQEPLFDAIISGVYEFPDPYWSDIGEGVRDLIANMLQSDPDVRFTSEDILDHYWTMGNDDNGCCGDFSR</sequence>
<evidence type="ECO:0000256" key="4">
    <source>
        <dbReference type="ARBA" id="ARBA00022679"/>
    </source>
</evidence>
<dbReference type="Gene3D" id="1.10.510.10">
    <property type="entry name" value="Transferase(Phosphotransferase) domain 1"/>
    <property type="match status" value="1"/>
</dbReference>
<feature type="compositionally biased region" description="Basic and acidic residues" evidence="12">
    <location>
        <begin position="92"/>
        <end position="101"/>
    </location>
</feature>
<dbReference type="GeneID" id="115625684"/>
<feature type="compositionally biased region" description="Low complexity" evidence="12">
    <location>
        <begin position="115"/>
        <end position="144"/>
    </location>
</feature>
<dbReference type="FunFam" id="1.10.510.10:FF:000866">
    <property type="entry name" value="Serine/threonine-protein kinase GA29083"/>
    <property type="match status" value="1"/>
</dbReference>
<evidence type="ECO:0000256" key="3">
    <source>
        <dbReference type="ARBA" id="ARBA00022527"/>
    </source>
</evidence>
<comment type="catalytic activity">
    <reaction evidence="9">
        <text>L-threonyl-[protein] + ATP = O-phospho-L-threonyl-[protein] + ADP + H(+)</text>
        <dbReference type="Rhea" id="RHEA:46608"/>
        <dbReference type="Rhea" id="RHEA-COMP:11060"/>
        <dbReference type="Rhea" id="RHEA-COMP:11605"/>
        <dbReference type="ChEBI" id="CHEBI:15378"/>
        <dbReference type="ChEBI" id="CHEBI:30013"/>
        <dbReference type="ChEBI" id="CHEBI:30616"/>
        <dbReference type="ChEBI" id="CHEBI:61977"/>
        <dbReference type="ChEBI" id="CHEBI:456216"/>
        <dbReference type="EC" id="2.7.11.1"/>
    </reaction>
</comment>
<accession>A0A6J2TME3</accession>
<proteinExistence type="inferred from homology"/>
<dbReference type="GO" id="GO:0004674">
    <property type="term" value="F:protein serine/threonine kinase activity"/>
    <property type="evidence" value="ECO:0007669"/>
    <property type="project" value="UniProtKB-KW"/>
</dbReference>
<dbReference type="SUPFAM" id="SSF89837">
    <property type="entry name" value="Doublecortin (DC)"/>
    <property type="match status" value="2"/>
</dbReference>
<dbReference type="RefSeq" id="XP_030376680.1">
    <property type="nucleotide sequence ID" value="XM_030520820.1"/>
</dbReference>
<dbReference type="PANTHER" id="PTHR24347">
    <property type="entry name" value="SERINE/THREONINE-PROTEIN KINASE"/>
    <property type="match status" value="1"/>
</dbReference>
<evidence type="ECO:0000313" key="15">
    <source>
        <dbReference type="Proteomes" id="UP000504634"/>
    </source>
</evidence>
<keyword evidence="3" id="KW-0723">Serine/threonine-protein kinase</keyword>
<name>A0A6J2TME3_DROLE</name>
<dbReference type="SMART" id="SM00537">
    <property type="entry name" value="DCX"/>
    <property type="match status" value="2"/>
</dbReference>
<dbReference type="PROSITE" id="PS50011">
    <property type="entry name" value="PROTEIN_KINASE_DOM"/>
    <property type="match status" value="1"/>
</dbReference>
<keyword evidence="15" id="KW-1185">Reference proteome</keyword>
<dbReference type="InterPro" id="IPR017441">
    <property type="entry name" value="Protein_kinase_ATP_BS"/>
</dbReference>
<dbReference type="SMART" id="SM00220">
    <property type="entry name" value="S_TKc"/>
    <property type="match status" value="1"/>
</dbReference>
<dbReference type="InterPro" id="IPR036572">
    <property type="entry name" value="Doublecortin_dom_sf"/>
</dbReference>
<dbReference type="Gene3D" id="3.10.20.230">
    <property type="entry name" value="Doublecortin domain"/>
    <property type="match status" value="2"/>
</dbReference>
<gene>
    <name evidence="16" type="primary">LOC115625684</name>
</gene>
<feature type="region of interest" description="Disordered" evidence="12">
    <location>
        <begin position="434"/>
        <end position="472"/>
    </location>
</feature>
<dbReference type="AlphaFoldDB" id="A0A6J2TME3"/>
<evidence type="ECO:0000256" key="1">
    <source>
        <dbReference type="ARBA" id="ARBA00005354"/>
    </source>
</evidence>
<protein>
    <recommendedName>
        <fullName evidence="2">non-specific serine/threonine protein kinase</fullName>
        <ecNumber evidence="2">2.7.11.1</ecNumber>
    </recommendedName>
    <alternativeName>
        <fullName evidence="8">Doublecortin-like and CAM kinase-like protein</fullName>
    </alternativeName>
</protein>
<evidence type="ECO:0000256" key="2">
    <source>
        <dbReference type="ARBA" id="ARBA00012513"/>
    </source>
</evidence>
<keyword evidence="5 11" id="KW-0547">Nucleotide-binding</keyword>
<evidence type="ECO:0000256" key="10">
    <source>
        <dbReference type="ARBA" id="ARBA00048679"/>
    </source>
</evidence>
<feature type="compositionally biased region" description="Basic residues" evidence="12">
    <location>
        <begin position="440"/>
        <end position="450"/>
    </location>
</feature>
<feature type="compositionally biased region" description="Low complexity" evidence="12">
    <location>
        <begin position="298"/>
        <end position="320"/>
    </location>
</feature>
<evidence type="ECO:0000256" key="9">
    <source>
        <dbReference type="ARBA" id="ARBA00047899"/>
    </source>
</evidence>
<feature type="region of interest" description="Disordered" evidence="12">
    <location>
        <begin position="71"/>
        <end position="157"/>
    </location>
</feature>
<dbReference type="Pfam" id="PF03607">
    <property type="entry name" value="DCX"/>
    <property type="match status" value="2"/>
</dbReference>
<evidence type="ECO:0000256" key="5">
    <source>
        <dbReference type="ARBA" id="ARBA00022741"/>
    </source>
</evidence>
<dbReference type="GO" id="GO:0035556">
    <property type="term" value="P:intracellular signal transduction"/>
    <property type="evidence" value="ECO:0007669"/>
    <property type="project" value="InterPro"/>
</dbReference>
<dbReference type="PROSITE" id="PS00108">
    <property type="entry name" value="PROTEIN_KINASE_ST"/>
    <property type="match status" value="1"/>
</dbReference>
<dbReference type="FunFam" id="3.30.200.20:FF:000042">
    <property type="entry name" value="Aurora kinase A"/>
    <property type="match status" value="1"/>
</dbReference>
<feature type="region of interest" description="Disordered" evidence="12">
    <location>
        <begin position="20"/>
        <end position="46"/>
    </location>
</feature>
<feature type="domain" description="Protein kinase" evidence="13">
    <location>
        <begin position="497"/>
        <end position="755"/>
    </location>
</feature>
<dbReference type="SUPFAM" id="SSF56112">
    <property type="entry name" value="Protein kinase-like (PK-like)"/>
    <property type="match status" value="1"/>
</dbReference>
<dbReference type="GO" id="GO:0005524">
    <property type="term" value="F:ATP binding"/>
    <property type="evidence" value="ECO:0007669"/>
    <property type="project" value="UniProtKB-UniRule"/>
</dbReference>
<dbReference type="EC" id="2.7.11.1" evidence="2"/>
<dbReference type="InterPro" id="IPR003533">
    <property type="entry name" value="Doublecortin_dom"/>
</dbReference>
<evidence type="ECO:0000256" key="7">
    <source>
        <dbReference type="ARBA" id="ARBA00022840"/>
    </source>
</evidence>
<dbReference type="Pfam" id="PF00069">
    <property type="entry name" value="Pkinase"/>
    <property type="match status" value="1"/>
</dbReference>
<feature type="compositionally biased region" description="Low complexity" evidence="12">
    <location>
        <begin position="21"/>
        <end position="31"/>
    </location>
</feature>
<organism evidence="15 16">
    <name type="scientific">Drosophila lebanonensis</name>
    <name type="common">Fruit fly</name>
    <name type="synonym">Scaptodrosophila lebanonensis</name>
    <dbReference type="NCBI Taxonomy" id="7225"/>
    <lineage>
        <taxon>Eukaryota</taxon>
        <taxon>Metazoa</taxon>
        <taxon>Ecdysozoa</taxon>
        <taxon>Arthropoda</taxon>
        <taxon>Hexapoda</taxon>
        <taxon>Insecta</taxon>
        <taxon>Pterygota</taxon>
        <taxon>Neoptera</taxon>
        <taxon>Endopterygota</taxon>
        <taxon>Diptera</taxon>
        <taxon>Brachycera</taxon>
        <taxon>Muscomorpha</taxon>
        <taxon>Ephydroidea</taxon>
        <taxon>Drosophilidae</taxon>
        <taxon>Scaptodrosophila</taxon>
    </lineage>
</organism>
<dbReference type="InterPro" id="IPR011009">
    <property type="entry name" value="Kinase-like_dom_sf"/>
</dbReference>
<evidence type="ECO:0000313" key="16">
    <source>
        <dbReference type="RefSeq" id="XP_030376680.1"/>
    </source>
</evidence>
<dbReference type="FunFam" id="3.10.20.230:FF:000021">
    <property type="entry name" value="Serine/threonine-protein kinase GA29083"/>
    <property type="match status" value="1"/>
</dbReference>
<comment type="catalytic activity">
    <reaction evidence="10">
        <text>L-seryl-[protein] + ATP = O-phospho-L-seryl-[protein] + ADP + H(+)</text>
        <dbReference type="Rhea" id="RHEA:17989"/>
        <dbReference type="Rhea" id="RHEA-COMP:9863"/>
        <dbReference type="Rhea" id="RHEA-COMP:11604"/>
        <dbReference type="ChEBI" id="CHEBI:15378"/>
        <dbReference type="ChEBI" id="CHEBI:29999"/>
        <dbReference type="ChEBI" id="CHEBI:30616"/>
        <dbReference type="ChEBI" id="CHEBI:83421"/>
        <dbReference type="ChEBI" id="CHEBI:456216"/>
        <dbReference type="EC" id="2.7.11.1"/>
    </reaction>
</comment>
<dbReference type="PROSITE" id="PS00107">
    <property type="entry name" value="PROTEIN_KINASE_ATP"/>
    <property type="match status" value="1"/>
</dbReference>
<keyword evidence="4" id="KW-0808">Transferase</keyword>
<feature type="compositionally biased region" description="Polar residues" evidence="12">
    <location>
        <begin position="105"/>
        <end position="114"/>
    </location>
</feature>
<feature type="domain" description="Doublecortin" evidence="14">
    <location>
        <begin position="330"/>
        <end position="413"/>
    </location>
</feature>